<dbReference type="Pfam" id="PF24176">
    <property type="entry name" value="TPR_TTI1_2nd"/>
    <property type="match status" value="1"/>
</dbReference>
<keyword evidence="5" id="KW-1185">Reference proteome</keyword>
<dbReference type="Pfam" id="PF24173">
    <property type="entry name" value="TPR_TTI1_N"/>
    <property type="match status" value="1"/>
</dbReference>
<feature type="region of interest" description="Disordered" evidence="1">
    <location>
        <begin position="1031"/>
        <end position="1080"/>
    </location>
</feature>
<dbReference type="Proteomes" id="UP000738325">
    <property type="component" value="Unassembled WGS sequence"/>
</dbReference>
<feature type="region of interest" description="Disordered" evidence="1">
    <location>
        <begin position="364"/>
        <end position="386"/>
    </location>
</feature>
<dbReference type="InterPro" id="IPR016024">
    <property type="entry name" value="ARM-type_fold"/>
</dbReference>
<dbReference type="PANTHER" id="PTHR18460">
    <property type="entry name" value="TEL2 INTERACTING PROTEIN 1 TTI1 FAMILY MEMBER"/>
    <property type="match status" value="1"/>
</dbReference>
<feature type="compositionally biased region" description="Basic and acidic residues" evidence="1">
    <location>
        <begin position="1031"/>
        <end position="1042"/>
    </location>
</feature>
<dbReference type="EMBL" id="JAAAIP010000261">
    <property type="protein sequence ID" value="KAG0320972.1"/>
    <property type="molecule type" value="Genomic_DNA"/>
</dbReference>
<proteinExistence type="predicted"/>
<feature type="domain" description="TTI1 C-terminal TPR" evidence="3">
    <location>
        <begin position="1000"/>
        <end position="1278"/>
    </location>
</feature>
<organism evidence="4 5">
    <name type="scientific">Dissophora globulifera</name>
    <dbReference type="NCBI Taxonomy" id="979702"/>
    <lineage>
        <taxon>Eukaryota</taxon>
        <taxon>Fungi</taxon>
        <taxon>Fungi incertae sedis</taxon>
        <taxon>Mucoromycota</taxon>
        <taxon>Mortierellomycotina</taxon>
        <taxon>Mortierellomycetes</taxon>
        <taxon>Mortierellales</taxon>
        <taxon>Mortierellaceae</taxon>
        <taxon>Dissophora</taxon>
    </lineage>
</organism>
<evidence type="ECO:0000259" key="3">
    <source>
        <dbReference type="Pfam" id="PF24181"/>
    </source>
</evidence>
<sequence>MRRSPFATHPTTANVIPSSSLTITMQEGPSEVTVATFGLLRGPASRLMTLPSISAANAQEVARDLNALVSVLTAMPDPELHFDTKLISYIQHALNHVLQLCQKFLLPEKRFDFVVEAWCRCLEFILRLPDGYAVIIGSNWKYSQVIFDVLFRAVDGLPIKEAPLPSRRSSRLEHVKKDKMPDEVRLVAMRCLVLALPLDKTAPRMLDDITDFGSTVTKSLDESDTRDRATRTDKDKEVQGHLLESSGESFMGQLVLVFLDAAKDAHMVALRKTALDGVMKLIYCLETPQRVATWFPGIAAGLIKAMVERGIKEHHSVLVGALKVWTYMVILVLKDLSSSDPLKDEAMTGGSGLGKTLTDMYNAKGRSSPGSAAQSPNSTQPSQGGYGSDAWLSKMDHGLQTLFKQITTLRSHPSWIVRLGFADMSFSILKDCQRSLLRRAGGTNSSWVACFLLETLIGGTQDDYDDIRLPSIRYLALLNHEYGSTGLSNLAKEVLREHLIALPRVLHGADEAAKQDKIRVAQGLVLFMGPQMELMINLQNILTYEAPWINILAIEQLDQHNMDKRGGILSAAARGRATIVGSEEERWATWIQTHKDSDRKFGFPRRIHLHLREQSTSDAFLGFLRQLGSTTEVNIWTEEMISHLQRDSRNVRDDQGWFDAATVSCVLLLNQILLGAHGVGIATFGDINIGSIGSSNTSSGKIRSSKKRQRHVRRAARGVLEEYLAIMVDCSQMSLDAKWKQEAAQHSTTSTTRDPRATKMALARLFGMGEEEGLFDEQPEAQIYDYNTDVMLRCILLEGVASIAVVLGGTEFEMELVRVLYILLEHLGDQDSALVRDTAEATLEHVAFICNHDSIGDLIQANYDYVIQQVSQRIAFLSSNPKTPQVLWALIHVVGAPAVSMLEDSVTEIFDALDHWKNQEDQVGEGLLKSLCEIVKVMAQAVTASKTTSTDDASSDSKRDSGVMMSEGFEFSLPDKPSKEVIQFAKTYRTLVQGVDVDDKETEKFKKETENMTPDQVREYFMKLANEAKENEERLFGERQDGDLDEDTEKDQDDDTMSFGDLRAKLPKPSKESQPEPPTKHQALCLRILDKAGYFLTASSPRMRILALEIIQASVIVLKDRPQELNPAIHAFWPSIVGRVLKRSDMEVFYVSLRAIEVVTLLAENCSDFLGRHLLDDIWPFILKALRTWSRPASSLEANAGKTTYYGIRRVAQSSQSATEVAQHRTGRRQRMQGKGRAGPKVFTLEHRLQMATLESVAKIVRRVRIPVQQMWDALLLARDMVLDQEYLLHWDVRVAAADVVRSMAVAGHGDSVFLALDELMQQNGERKEQEEDEGLQMCLDILALLERDNL</sequence>
<feature type="domain" description="TTI1 N-terminal TPR" evidence="2">
    <location>
        <begin position="239"/>
        <end position="437"/>
    </location>
</feature>
<evidence type="ECO:0000313" key="4">
    <source>
        <dbReference type="EMBL" id="KAG0320972.1"/>
    </source>
</evidence>
<gene>
    <name evidence="4" type="primary">TTI1</name>
    <name evidence="4" type="ORF">BGZ99_004219</name>
</gene>
<dbReference type="InterPro" id="IPR049362">
    <property type="entry name" value="TTI1_rpt"/>
</dbReference>
<feature type="compositionally biased region" description="Polar residues" evidence="1">
    <location>
        <begin position="368"/>
        <end position="383"/>
    </location>
</feature>
<evidence type="ECO:0000313" key="5">
    <source>
        <dbReference type="Proteomes" id="UP000738325"/>
    </source>
</evidence>
<dbReference type="InterPro" id="IPR057567">
    <property type="entry name" value="TPR_TTI1_C"/>
</dbReference>
<dbReference type="SUPFAM" id="SSF48371">
    <property type="entry name" value="ARM repeat"/>
    <property type="match status" value="1"/>
</dbReference>
<protein>
    <submittedName>
        <fullName evidence="4">TEL2-interacting protein 1</fullName>
    </submittedName>
</protein>
<dbReference type="OrthoDB" id="49511at2759"/>
<reference evidence="4" key="1">
    <citation type="journal article" date="2020" name="Fungal Divers.">
        <title>Resolving the Mortierellaceae phylogeny through synthesis of multi-gene phylogenetics and phylogenomics.</title>
        <authorList>
            <person name="Vandepol N."/>
            <person name="Liber J."/>
            <person name="Desiro A."/>
            <person name="Na H."/>
            <person name="Kennedy M."/>
            <person name="Barry K."/>
            <person name="Grigoriev I.V."/>
            <person name="Miller A.N."/>
            <person name="O'Donnell K."/>
            <person name="Stajich J.E."/>
            <person name="Bonito G."/>
        </authorList>
    </citation>
    <scope>NUCLEOTIDE SEQUENCE</scope>
    <source>
        <strain evidence="4">REB-010B</strain>
    </source>
</reference>
<dbReference type="InterPro" id="IPR057566">
    <property type="entry name" value="TPR_TTI1_N"/>
</dbReference>
<name>A0A9P6UV43_9FUNG</name>
<comment type="caution">
    <text evidence="4">The sequence shown here is derived from an EMBL/GenBank/DDBJ whole genome shotgun (WGS) entry which is preliminary data.</text>
</comment>
<dbReference type="InterPro" id="IPR011989">
    <property type="entry name" value="ARM-like"/>
</dbReference>
<dbReference type="GO" id="GO:0005737">
    <property type="term" value="C:cytoplasm"/>
    <property type="evidence" value="ECO:0007669"/>
    <property type="project" value="TreeGrafter"/>
</dbReference>
<dbReference type="Pfam" id="PF21547">
    <property type="entry name" value="TTI1"/>
    <property type="match status" value="1"/>
</dbReference>
<accession>A0A9P6UV43</accession>
<evidence type="ECO:0000259" key="2">
    <source>
        <dbReference type="Pfam" id="PF24173"/>
    </source>
</evidence>
<feature type="compositionally biased region" description="Acidic residues" evidence="1">
    <location>
        <begin position="1043"/>
        <end position="1056"/>
    </location>
</feature>
<evidence type="ECO:0000256" key="1">
    <source>
        <dbReference type="SAM" id="MobiDB-lite"/>
    </source>
</evidence>
<dbReference type="Pfam" id="PF24181">
    <property type="entry name" value="TPR_TTI1_C"/>
    <property type="match status" value="1"/>
</dbReference>
<dbReference type="Gene3D" id="1.25.10.10">
    <property type="entry name" value="Leucine-rich Repeat Variant"/>
    <property type="match status" value="1"/>
</dbReference>
<dbReference type="InterPro" id="IPR052587">
    <property type="entry name" value="TELO2-interacting_protein_1"/>
</dbReference>
<dbReference type="PANTHER" id="PTHR18460:SF3">
    <property type="entry name" value="TELO2-INTERACTING PROTEIN 1 HOMOLOG"/>
    <property type="match status" value="1"/>
</dbReference>